<accession>A0A6L2P1J7</accession>
<name>A0A6L2P1J7_TANCI</name>
<sequence length="77" mass="8716">MIQVLGIFQQIQIALRILHDKVVETEEHATEATSRVVRKAKKAASVAFEKAKETVYEYEERVKDVVGLGDTKEKVSE</sequence>
<dbReference type="AlphaFoldDB" id="A0A6L2P1J7"/>
<gene>
    <name evidence="1" type="ORF">Tci_063457</name>
</gene>
<reference evidence="1" key="1">
    <citation type="journal article" date="2019" name="Sci. Rep.">
        <title>Draft genome of Tanacetum cinerariifolium, the natural source of mosquito coil.</title>
        <authorList>
            <person name="Yamashiro T."/>
            <person name="Shiraishi A."/>
            <person name="Satake H."/>
            <person name="Nakayama K."/>
        </authorList>
    </citation>
    <scope>NUCLEOTIDE SEQUENCE</scope>
</reference>
<proteinExistence type="predicted"/>
<dbReference type="EMBL" id="BKCJ010010413">
    <property type="protein sequence ID" value="GEU91479.1"/>
    <property type="molecule type" value="Genomic_DNA"/>
</dbReference>
<comment type="caution">
    <text evidence="1">The sequence shown here is derived from an EMBL/GenBank/DDBJ whole genome shotgun (WGS) entry which is preliminary data.</text>
</comment>
<organism evidence="1">
    <name type="scientific">Tanacetum cinerariifolium</name>
    <name type="common">Dalmatian daisy</name>
    <name type="synonym">Chrysanthemum cinerariifolium</name>
    <dbReference type="NCBI Taxonomy" id="118510"/>
    <lineage>
        <taxon>Eukaryota</taxon>
        <taxon>Viridiplantae</taxon>
        <taxon>Streptophyta</taxon>
        <taxon>Embryophyta</taxon>
        <taxon>Tracheophyta</taxon>
        <taxon>Spermatophyta</taxon>
        <taxon>Magnoliopsida</taxon>
        <taxon>eudicotyledons</taxon>
        <taxon>Gunneridae</taxon>
        <taxon>Pentapetalae</taxon>
        <taxon>asterids</taxon>
        <taxon>campanulids</taxon>
        <taxon>Asterales</taxon>
        <taxon>Asteraceae</taxon>
        <taxon>Asteroideae</taxon>
        <taxon>Anthemideae</taxon>
        <taxon>Anthemidinae</taxon>
        <taxon>Tanacetum</taxon>
    </lineage>
</organism>
<evidence type="ECO:0000313" key="1">
    <source>
        <dbReference type="EMBL" id="GEU91479.1"/>
    </source>
</evidence>
<protein>
    <submittedName>
        <fullName evidence="1">Uncharacterized protein</fullName>
    </submittedName>
</protein>